<keyword evidence="1" id="KW-0614">Plasmid</keyword>
<dbReference type="KEGG" id="hla:Hlac_3513"/>
<dbReference type="GeneID" id="7402357"/>
<keyword evidence="2" id="KW-1185">Reference proteome</keyword>
<dbReference type="EMBL" id="CP001367">
    <property type="protein sequence ID" value="ACM59021.1"/>
    <property type="molecule type" value="Genomic_DNA"/>
</dbReference>
<accession>B9LX30</accession>
<protein>
    <submittedName>
        <fullName evidence="1">Uncharacterized protein</fullName>
    </submittedName>
</protein>
<sequence length="411" mass="47279">MKPSENRYAVPVFDFGWGENYVVPQMADEDARTYIQVKCQEWSQGDPEVSVKYVDGETINRYRFRVTDQDRQECSYKGEDPNELPVEVQHAVYSFGYSIRDLESITQWMFRLVEAKEILERLRQLEDEYEDLPLIHFLLRDTISVFDTLTGFLAARAILPDREYESLWVDVMLSGSEQNGGRMIANFQANAKEQIREIDTEGIGFEGDTLVVEEGIELTEKETEQGHTLLVDYTTPFGITRCRFLEAGEDRYVCQYPDGSYLPPEMIRMLEERGKKVTNRESIEHKETPLEVVEHASLFAEELQDYPMAPDTTILSQGESYVPINLATAVFERANSTATSLVPFDLNENVSRTLHQKVCEQVGIDSADQLTESTHDKVLATVHDNLTRELAVEWREYMETNEAYSPPDQEE</sequence>
<evidence type="ECO:0000313" key="1">
    <source>
        <dbReference type="EMBL" id="ACM59021.1"/>
    </source>
</evidence>
<gene>
    <name evidence="1" type="ordered locus">Hlac_3513</name>
</gene>
<dbReference type="AlphaFoldDB" id="B9LX30"/>
<name>B9LX30_HALLT</name>
<reference evidence="1 2" key="1">
    <citation type="journal article" date="2016" name="Stand. Genomic Sci.">
        <title>Complete genome sequence of the Antarctic Halorubrum lacusprofundi type strain ACAM 34.</title>
        <authorList>
            <person name="Anderson I.J."/>
            <person name="DasSarma P."/>
            <person name="Lucas S."/>
            <person name="Copeland A."/>
            <person name="Lapidus A."/>
            <person name="Del Rio T.G."/>
            <person name="Tice H."/>
            <person name="Dalin E."/>
            <person name="Bruce D.C."/>
            <person name="Goodwin L."/>
            <person name="Pitluck S."/>
            <person name="Sims D."/>
            <person name="Brettin T.S."/>
            <person name="Detter J.C."/>
            <person name="Han C.S."/>
            <person name="Larimer F."/>
            <person name="Hauser L."/>
            <person name="Land M."/>
            <person name="Ivanova N."/>
            <person name="Richardson P."/>
            <person name="Cavicchioli R."/>
            <person name="DasSarma S."/>
            <person name="Woese C.R."/>
            <person name="Kyrpides N.C."/>
        </authorList>
    </citation>
    <scope>NUCLEOTIDE SEQUENCE [LARGE SCALE GENOMIC DNA]</scope>
    <source>
        <strain evidence="2">ATCC 49239 / DSM 5036 / JCM 8891 / ACAM 34</strain>
    </source>
</reference>
<dbReference type="RefSeq" id="WP_012660221.1">
    <property type="nucleotide sequence ID" value="NC_012030.1"/>
</dbReference>
<organism evidence="1 2">
    <name type="scientific">Halorubrum lacusprofundi (strain ATCC 49239 / DSM 5036 / JCM 8891 / ACAM 34)</name>
    <dbReference type="NCBI Taxonomy" id="416348"/>
    <lineage>
        <taxon>Archaea</taxon>
        <taxon>Methanobacteriati</taxon>
        <taxon>Methanobacteriota</taxon>
        <taxon>Stenosarchaea group</taxon>
        <taxon>Halobacteria</taxon>
        <taxon>Halobacteriales</taxon>
        <taxon>Haloferacaceae</taxon>
        <taxon>Halorubrum</taxon>
    </lineage>
</organism>
<dbReference type="HOGENOM" id="CLU_668361_0_0_2"/>
<dbReference type="Proteomes" id="UP000000740">
    <property type="component" value="Plasmid pHLAC01"/>
</dbReference>
<evidence type="ECO:0000313" key="2">
    <source>
        <dbReference type="Proteomes" id="UP000000740"/>
    </source>
</evidence>
<geneLocation type="plasmid" evidence="1 2">
    <name>pHLAC01</name>
</geneLocation>
<proteinExistence type="predicted"/>